<name>A0ABD2JM75_9BILA</name>
<feature type="domain" description="FLYWCH-type" evidence="4">
    <location>
        <begin position="6"/>
        <end position="65"/>
    </location>
</feature>
<evidence type="ECO:0000256" key="2">
    <source>
        <dbReference type="ARBA" id="ARBA00022771"/>
    </source>
</evidence>
<proteinExistence type="predicted"/>
<dbReference type="GO" id="GO:0008270">
    <property type="term" value="F:zinc ion binding"/>
    <property type="evidence" value="ECO:0007669"/>
    <property type="project" value="UniProtKB-KW"/>
</dbReference>
<dbReference type="Gene3D" id="2.20.25.240">
    <property type="match status" value="1"/>
</dbReference>
<evidence type="ECO:0000259" key="4">
    <source>
        <dbReference type="Pfam" id="PF04500"/>
    </source>
</evidence>
<dbReference type="AlphaFoldDB" id="A0ABD2JM75"/>
<dbReference type="EMBL" id="JBICBT010000941">
    <property type="protein sequence ID" value="KAL3091713.1"/>
    <property type="molecule type" value="Genomic_DNA"/>
</dbReference>
<organism evidence="5 6">
    <name type="scientific">Heterodera trifolii</name>
    <dbReference type="NCBI Taxonomy" id="157864"/>
    <lineage>
        <taxon>Eukaryota</taxon>
        <taxon>Metazoa</taxon>
        <taxon>Ecdysozoa</taxon>
        <taxon>Nematoda</taxon>
        <taxon>Chromadorea</taxon>
        <taxon>Rhabditida</taxon>
        <taxon>Tylenchina</taxon>
        <taxon>Tylenchomorpha</taxon>
        <taxon>Tylenchoidea</taxon>
        <taxon>Heteroderidae</taxon>
        <taxon>Heteroderinae</taxon>
        <taxon>Heterodera</taxon>
    </lineage>
</organism>
<keyword evidence="2" id="KW-0863">Zinc-finger</keyword>
<reference evidence="5 6" key="1">
    <citation type="submission" date="2024-10" db="EMBL/GenBank/DDBJ databases">
        <authorList>
            <person name="Kim D."/>
        </authorList>
    </citation>
    <scope>NUCLEOTIDE SEQUENCE [LARGE SCALE GENOMIC DNA]</scope>
    <source>
        <strain evidence="5">BH-2024</strain>
    </source>
</reference>
<keyword evidence="6" id="KW-1185">Reference proteome</keyword>
<keyword evidence="3" id="KW-0862">Zinc</keyword>
<protein>
    <recommendedName>
        <fullName evidence="4">FLYWCH-type domain-containing protein</fullName>
    </recommendedName>
</protein>
<dbReference type="Pfam" id="PF04500">
    <property type="entry name" value="FLYWCH"/>
    <property type="match status" value="1"/>
</dbReference>
<keyword evidence="1" id="KW-0479">Metal-binding</keyword>
<dbReference type="Proteomes" id="UP001620626">
    <property type="component" value="Unassembled WGS sequence"/>
</dbReference>
<evidence type="ECO:0000313" key="6">
    <source>
        <dbReference type="Proteomes" id="UP001620626"/>
    </source>
</evidence>
<comment type="caution">
    <text evidence="5">The sequence shown here is derived from an EMBL/GenBank/DDBJ whole genome shotgun (WGS) entry which is preliminary data.</text>
</comment>
<gene>
    <name evidence="5" type="ORF">niasHT_024295</name>
</gene>
<evidence type="ECO:0000256" key="1">
    <source>
        <dbReference type="ARBA" id="ARBA00022723"/>
    </source>
</evidence>
<evidence type="ECO:0000256" key="3">
    <source>
        <dbReference type="ARBA" id="ARBA00022833"/>
    </source>
</evidence>
<evidence type="ECO:0000313" key="5">
    <source>
        <dbReference type="EMBL" id="KAL3091713.1"/>
    </source>
</evidence>
<dbReference type="InterPro" id="IPR007588">
    <property type="entry name" value="Znf_FLYWCH"/>
</dbReference>
<sequence>MQATLTEKSRTKLQHNGHSYIFHKPSADGEVRFWSCERHHAKDIRCKGRLHTNLNNNVLREVGNHQCEPSAARMEAQRVITKIKRWAEQTMEPPATIRSLALQNVATPRYQSDPTFAEMARCVTSIAFLPIGDLTPGIIALDMALPDELTPVLDWFVMNYTGRLKHDGSRTRPRFDPNIWSVYTRTLQGDDRTNNHSAAANIRLQCAFACSHPSIWHFIDLLQKDQKLSDDDFAKCSTGQEPPQKAKKYREADRRILTMVQNYLPLNNADTNIFPIHHPFNHHFIITFLIGISRNYEMRP</sequence>
<accession>A0ABD2JM75</accession>